<reference evidence="3 4" key="1">
    <citation type="submission" date="2019-01" db="EMBL/GenBank/DDBJ databases">
        <title>Draft genome sequences of Candidatus Mycoplasma haemohominis SWG34-3 identified from a patient with pyrexia, anemia and liver dysfunction.</title>
        <authorList>
            <person name="Sekizuka T."/>
            <person name="Hattori N."/>
            <person name="Katano H."/>
            <person name="Takuma T."/>
            <person name="Ito T."/>
            <person name="Arai N."/>
            <person name="Yanai R."/>
            <person name="Ishii S."/>
            <person name="Miura Y."/>
            <person name="Tokunaga T."/>
            <person name="Watanabe H."/>
            <person name="Nomura N."/>
            <person name="Eguchi J."/>
            <person name="Arai T."/>
            <person name="Hasegawa H."/>
            <person name="Nakamaki T."/>
            <person name="Wakita T."/>
            <person name="Niki Y."/>
            <person name="Kuroda M."/>
        </authorList>
    </citation>
    <scope>NUCLEOTIDE SEQUENCE [LARGE SCALE GENOMIC DNA]</scope>
    <source>
        <strain evidence="3">SWG34-3</strain>
    </source>
</reference>
<accession>A0A478FSL8</accession>
<keyword evidence="2" id="KW-0472">Membrane</keyword>
<evidence type="ECO:0000313" key="3">
    <source>
        <dbReference type="EMBL" id="GCE63459.1"/>
    </source>
</evidence>
<evidence type="ECO:0000256" key="1">
    <source>
        <dbReference type="SAM" id="MobiDB-lite"/>
    </source>
</evidence>
<evidence type="ECO:0000313" key="4">
    <source>
        <dbReference type="Proteomes" id="UP000324831"/>
    </source>
</evidence>
<dbReference type="AlphaFoldDB" id="A0A478FSL8"/>
<protein>
    <submittedName>
        <fullName evidence="3">Uncharacterized protein</fullName>
    </submittedName>
</protein>
<dbReference type="Proteomes" id="UP000324831">
    <property type="component" value="Unassembled WGS sequence"/>
</dbReference>
<sequence>MFGLGAGYLVGGTCIGVACLAAFIGLFKYGIDKSKEDFNRQSEFTIKEDGELKKQFDELAVRAEDKLKNGTGKGEQVNVSTHSVTTRTTTEVRSNK</sequence>
<gene>
    <name evidence="3" type="ORF">MHSWG343_04560</name>
</gene>
<feature type="region of interest" description="Disordered" evidence="1">
    <location>
        <begin position="67"/>
        <end position="96"/>
    </location>
</feature>
<proteinExistence type="predicted"/>
<organism evidence="3 4">
    <name type="scientific">Candidatus Mycoplasma haematohominis</name>
    <dbReference type="NCBI Taxonomy" id="1494318"/>
    <lineage>
        <taxon>Bacteria</taxon>
        <taxon>Bacillati</taxon>
        <taxon>Mycoplasmatota</taxon>
        <taxon>Mollicutes</taxon>
        <taxon>Mycoplasmataceae</taxon>
        <taxon>Mycoplasma</taxon>
    </lineage>
</organism>
<keyword evidence="2" id="KW-0812">Transmembrane</keyword>
<feature type="transmembrane region" description="Helical" evidence="2">
    <location>
        <begin position="6"/>
        <end position="27"/>
    </location>
</feature>
<evidence type="ECO:0000256" key="2">
    <source>
        <dbReference type="SAM" id="Phobius"/>
    </source>
</evidence>
<name>A0A478FSL8_9MOLU</name>
<dbReference type="EMBL" id="BIMN01000002">
    <property type="protein sequence ID" value="GCE63459.1"/>
    <property type="molecule type" value="Genomic_DNA"/>
</dbReference>
<comment type="caution">
    <text evidence="3">The sequence shown here is derived from an EMBL/GenBank/DDBJ whole genome shotgun (WGS) entry which is preliminary data.</text>
</comment>
<feature type="compositionally biased region" description="Low complexity" evidence="1">
    <location>
        <begin position="79"/>
        <end position="96"/>
    </location>
</feature>
<keyword evidence="2" id="KW-1133">Transmembrane helix</keyword>